<name>A0A9D2CY19_9FIRM</name>
<evidence type="ECO:0000313" key="2">
    <source>
        <dbReference type="Proteomes" id="UP000824132"/>
    </source>
</evidence>
<accession>A0A9D2CY19</accession>
<dbReference type="AlphaFoldDB" id="A0A9D2CY19"/>
<reference evidence="1" key="1">
    <citation type="journal article" date="2021" name="PeerJ">
        <title>Extensive microbial diversity within the chicken gut microbiome revealed by metagenomics and culture.</title>
        <authorList>
            <person name="Gilroy R."/>
            <person name="Ravi A."/>
            <person name="Getino M."/>
            <person name="Pursley I."/>
            <person name="Horton D.L."/>
            <person name="Alikhan N.F."/>
            <person name="Baker D."/>
            <person name="Gharbi K."/>
            <person name="Hall N."/>
            <person name="Watson M."/>
            <person name="Adriaenssens E.M."/>
            <person name="Foster-Nyarko E."/>
            <person name="Jarju S."/>
            <person name="Secka A."/>
            <person name="Antonio M."/>
            <person name="Oren A."/>
            <person name="Chaudhuri R.R."/>
            <person name="La Ragione R."/>
            <person name="Hildebrand F."/>
            <person name="Pallen M.J."/>
        </authorList>
    </citation>
    <scope>NUCLEOTIDE SEQUENCE</scope>
    <source>
        <strain evidence="1">CHK187-5294</strain>
    </source>
</reference>
<protein>
    <submittedName>
        <fullName evidence="1">Uncharacterized protein</fullName>
    </submittedName>
</protein>
<evidence type="ECO:0000313" key="1">
    <source>
        <dbReference type="EMBL" id="HIZ02842.1"/>
    </source>
</evidence>
<proteinExistence type="predicted"/>
<reference evidence="1" key="2">
    <citation type="submission" date="2021-04" db="EMBL/GenBank/DDBJ databases">
        <authorList>
            <person name="Gilroy R."/>
        </authorList>
    </citation>
    <scope>NUCLEOTIDE SEQUENCE</scope>
    <source>
        <strain evidence="1">CHK187-5294</strain>
    </source>
</reference>
<sequence length="86" mass="9673">MNDGVKEALRRRALGFEAEEVVEEYAFQEGEAVLLKRKVTKKTVPPDVAAAKLLSEEEKPLAALTPRELQEQKARLLALLREGEEK</sequence>
<dbReference type="EMBL" id="DXCL01000006">
    <property type="protein sequence ID" value="HIZ02842.1"/>
    <property type="molecule type" value="Genomic_DNA"/>
</dbReference>
<organism evidence="1 2">
    <name type="scientific">Candidatus Borkfalkia avistercoris</name>
    <dbReference type="NCBI Taxonomy" id="2838504"/>
    <lineage>
        <taxon>Bacteria</taxon>
        <taxon>Bacillati</taxon>
        <taxon>Bacillota</taxon>
        <taxon>Clostridia</taxon>
        <taxon>Christensenellales</taxon>
        <taxon>Christensenellaceae</taxon>
        <taxon>Candidatus Borkfalkia</taxon>
    </lineage>
</organism>
<gene>
    <name evidence="1" type="ORF">H9727_00985</name>
</gene>
<dbReference type="Proteomes" id="UP000824132">
    <property type="component" value="Unassembled WGS sequence"/>
</dbReference>
<comment type="caution">
    <text evidence="1">The sequence shown here is derived from an EMBL/GenBank/DDBJ whole genome shotgun (WGS) entry which is preliminary data.</text>
</comment>